<dbReference type="EMBL" id="VOIH02000009">
    <property type="protein sequence ID" value="KAF3438491.1"/>
    <property type="molecule type" value="Genomic_DNA"/>
</dbReference>
<feature type="compositionally biased region" description="Polar residues" evidence="1">
    <location>
        <begin position="160"/>
        <end position="169"/>
    </location>
</feature>
<protein>
    <submittedName>
        <fullName evidence="2">Uncharacterized protein</fullName>
    </submittedName>
</protein>
<organism evidence="2 3">
    <name type="scientific">Rhamnella rubrinervis</name>
    <dbReference type="NCBI Taxonomy" id="2594499"/>
    <lineage>
        <taxon>Eukaryota</taxon>
        <taxon>Viridiplantae</taxon>
        <taxon>Streptophyta</taxon>
        <taxon>Embryophyta</taxon>
        <taxon>Tracheophyta</taxon>
        <taxon>Spermatophyta</taxon>
        <taxon>Magnoliopsida</taxon>
        <taxon>eudicotyledons</taxon>
        <taxon>Gunneridae</taxon>
        <taxon>Pentapetalae</taxon>
        <taxon>rosids</taxon>
        <taxon>fabids</taxon>
        <taxon>Rosales</taxon>
        <taxon>Rhamnaceae</taxon>
        <taxon>rhamnoid group</taxon>
        <taxon>Rhamneae</taxon>
        <taxon>Rhamnella</taxon>
    </lineage>
</organism>
<comment type="caution">
    <text evidence="2">The sequence shown here is derived from an EMBL/GenBank/DDBJ whole genome shotgun (WGS) entry which is preliminary data.</text>
</comment>
<name>A0A8K0GUX6_9ROSA</name>
<dbReference type="AlphaFoldDB" id="A0A8K0GUX6"/>
<evidence type="ECO:0000313" key="3">
    <source>
        <dbReference type="Proteomes" id="UP000796880"/>
    </source>
</evidence>
<sequence>MKPSEEGRYTLYARRQIRLFEDAPTNDKGWKDRYFFVKKEGLCDPVGTFESGIRFAWTERALEEVTSEQQAEQNFEEEDPSTQQSKEIPEGIPLPILEVPYLHVLEGCIRLLYGVPTDPLWASYPAADLGKLKMKISKAELEATKKKKKDKQAATKGGASSQTTKAMNVQPLRSLSSLAPYQSPSLPQLSSF</sequence>
<keyword evidence="3" id="KW-1185">Reference proteome</keyword>
<accession>A0A8K0GUX6</accession>
<reference evidence="2" key="1">
    <citation type="submission" date="2020-03" db="EMBL/GenBank/DDBJ databases">
        <title>A high-quality chromosome-level genome assembly of a woody plant with both climbing and erect habits, Rhamnella rubrinervis.</title>
        <authorList>
            <person name="Lu Z."/>
            <person name="Yang Y."/>
            <person name="Zhu X."/>
            <person name="Sun Y."/>
        </authorList>
    </citation>
    <scope>NUCLEOTIDE SEQUENCE</scope>
    <source>
        <strain evidence="2">BYM</strain>
        <tissue evidence="2">Leaf</tissue>
    </source>
</reference>
<dbReference type="Proteomes" id="UP000796880">
    <property type="component" value="Unassembled WGS sequence"/>
</dbReference>
<proteinExistence type="predicted"/>
<gene>
    <name evidence="2" type="ORF">FNV43_RR21253</name>
</gene>
<evidence type="ECO:0000256" key="1">
    <source>
        <dbReference type="SAM" id="MobiDB-lite"/>
    </source>
</evidence>
<feature type="region of interest" description="Disordered" evidence="1">
    <location>
        <begin position="143"/>
        <end position="169"/>
    </location>
</feature>
<evidence type="ECO:0000313" key="2">
    <source>
        <dbReference type="EMBL" id="KAF3438491.1"/>
    </source>
</evidence>